<dbReference type="AlphaFoldDB" id="A0AAV3SYM1"/>
<name>A0AAV3SYM1_9EURY</name>
<comment type="caution">
    <text evidence="3">The sequence shown here is derived from an EMBL/GenBank/DDBJ whole genome shotgun (WGS) entry which is preliminary data.</text>
</comment>
<dbReference type="PANTHER" id="PTHR31876">
    <property type="entry name" value="COV-LIKE PROTEIN 1"/>
    <property type="match status" value="1"/>
</dbReference>
<evidence type="ECO:0000256" key="2">
    <source>
        <dbReference type="SAM" id="Phobius"/>
    </source>
</evidence>
<accession>A0AAV3SYM1</accession>
<dbReference type="Pfam" id="PF04367">
    <property type="entry name" value="DUF502"/>
    <property type="match status" value="1"/>
</dbReference>
<dbReference type="InterPro" id="IPR007462">
    <property type="entry name" value="COV1-like"/>
</dbReference>
<organism evidence="3 4">
    <name type="scientific">Salarchaeum japonicum</name>
    <dbReference type="NCBI Taxonomy" id="555573"/>
    <lineage>
        <taxon>Archaea</taxon>
        <taxon>Methanobacteriati</taxon>
        <taxon>Methanobacteriota</taxon>
        <taxon>Stenosarchaea group</taxon>
        <taxon>Halobacteria</taxon>
        <taxon>Halobacteriales</taxon>
        <taxon>Halobacteriaceae</taxon>
    </lineage>
</organism>
<keyword evidence="2" id="KW-1133">Transmembrane helix</keyword>
<dbReference type="GeneID" id="68572658"/>
<dbReference type="RefSeq" id="WP_227262046.1">
    <property type="nucleotide sequence ID" value="NZ_BAAADU010000002.1"/>
</dbReference>
<feature type="transmembrane region" description="Helical" evidence="2">
    <location>
        <begin position="70"/>
        <end position="93"/>
    </location>
</feature>
<keyword evidence="2" id="KW-0812">Transmembrane</keyword>
<keyword evidence="4" id="KW-1185">Reference proteome</keyword>
<gene>
    <name evidence="3" type="ORF">GCM10009019_02330</name>
</gene>
<feature type="transmembrane region" description="Helical" evidence="2">
    <location>
        <begin position="26"/>
        <end position="50"/>
    </location>
</feature>
<dbReference type="EMBL" id="BAAADU010000002">
    <property type="protein sequence ID" value="GAA0644010.1"/>
    <property type="molecule type" value="Genomic_DNA"/>
</dbReference>
<feature type="region of interest" description="Disordered" evidence="1">
    <location>
        <begin position="224"/>
        <end position="250"/>
    </location>
</feature>
<dbReference type="PANTHER" id="PTHR31876:SF26">
    <property type="entry name" value="PROTEIN LIKE COV 2"/>
    <property type="match status" value="1"/>
</dbReference>
<evidence type="ECO:0000313" key="4">
    <source>
        <dbReference type="Proteomes" id="UP001500194"/>
    </source>
</evidence>
<sequence>MSADSMPPPDRVQEAGENAYAKVREAALTGVAVIIPLLITIYVLTAAIGVFEDMLRPVREAMLQADVAPFASTLLIELTAVVLLVAVIFAVGFTASFSYGQKAIAYFDKLVERVPGIGAVYKSFRQMSDVMLESDANNFQEVKLVEYPHEGTYTLGFETTRTPKPLRNAASDDTLRTLFLPLAPNPVMGGFLAHIPEERIMDVDMTVEEGMRAVVTTGVAVAGDDTEGLSQEELSRLTGSDMADALSDDE</sequence>
<dbReference type="Proteomes" id="UP001500194">
    <property type="component" value="Unassembled WGS sequence"/>
</dbReference>
<reference evidence="3 4" key="1">
    <citation type="journal article" date="2019" name="Int. J. Syst. Evol. Microbiol.">
        <title>The Global Catalogue of Microorganisms (GCM) 10K type strain sequencing project: providing services to taxonomists for standard genome sequencing and annotation.</title>
        <authorList>
            <consortium name="The Broad Institute Genomics Platform"/>
            <consortium name="The Broad Institute Genome Sequencing Center for Infectious Disease"/>
            <person name="Wu L."/>
            <person name="Ma J."/>
        </authorList>
    </citation>
    <scope>NUCLEOTIDE SEQUENCE [LARGE SCALE GENOMIC DNA]</scope>
    <source>
        <strain evidence="3 4">JCM 16327</strain>
    </source>
</reference>
<keyword evidence="2" id="KW-0472">Membrane</keyword>
<evidence type="ECO:0000256" key="1">
    <source>
        <dbReference type="SAM" id="MobiDB-lite"/>
    </source>
</evidence>
<proteinExistence type="predicted"/>
<evidence type="ECO:0000313" key="3">
    <source>
        <dbReference type="EMBL" id="GAA0644010.1"/>
    </source>
</evidence>
<evidence type="ECO:0008006" key="5">
    <source>
        <dbReference type="Google" id="ProtNLM"/>
    </source>
</evidence>
<protein>
    <recommendedName>
        <fullName evidence="5">DUF502 domain-containing protein</fullName>
    </recommendedName>
</protein>